<dbReference type="RefSeq" id="WP_072917550.1">
    <property type="nucleotide sequence ID" value="NZ_FRAR01000036.1"/>
</dbReference>
<dbReference type="Proteomes" id="UP000183997">
    <property type="component" value="Unassembled WGS sequence"/>
</dbReference>
<organism evidence="1 2">
    <name type="scientific">Desulforamulus aeronauticus DSM 10349</name>
    <dbReference type="NCBI Taxonomy" id="1121421"/>
    <lineage>
        <taxon>Bacteria</taxon>
        <taxon>Bacillati</taxon>
        <taxon>Bacillota</taxon>
        <taxon>Clostridia</taxon>
        <taxon>Eubacteriales</taxon>
        <taxon>Peptococcaceae</taxon>
        <taxon>Desulforamulus</taxon>
    </lineage>
</organism>
<proteinExistence type="predicted"/>
<dbReference type="AlphaFoldDB" id="A0A1M6WZN4"/>
<name>A0A1M6WZN4_9FIRM</name>
<dbReference type="Pfam" id="PF08002">
    <property type="entry name" value="DUF1697"/>
    <property type="match status" value="1"/>
</dbReference>
<accession>A0A1M6WZN4</accession>
<dbReference type="PANTHER" id="PTHR36439:SF1">
    <property type="entry name" value="DUF1697 DOMAIN-CONTAINING PROTEIN"/>
    <property type="match status" value="1"/>
</dbReference>
<reference evidence="2" key="1">
    <citation type="submission" date="2016-11" db="EMBL/GenBank/DDBJ databases">
        <authorList>
            <person name="Varghese N."/>
            <person name="Submissions S."/>
        </authorList>
    </citation>
    <scope>NUCLEOTIDE SEQUENCE [LARGE SCALE GENOMIC DNA]</scope>
    <source>
        <strain evidence="2">DSM 10349</strain>
    </source>
</reference>
<dbReference type="OrthoDB" id="9806494at2"/>
<dbReference type="EMBL" id="FRAR01000036">
    <property type="protein sequence ID" value="SHK99039.1"/>
    <property type="molecule type" value="Genomic_DNA"/>
</dbReference>
<sequence length="179" mass="20240">MKYIALLRGINVGGKNKVSMSDLKTCFENAGLLNTRTYINSGNVIFDSEEQDTTKLIKKCEEILEKEFGFPISLAIIDATTLKEALEHVPEWWGDDPNSKHNAIFVIQPATAKEIIADVGEIKPEDEQLYAYKEIIFWSAPLKTFSRTRWSKVVGTKAYQNITIRNANTTKKLLELVLS</sequence>
<dbReference type="SUPFAM" id="SSF160379">
    <property type="entry name" value="SP0830-like"/>
    <property type="match status" value="1"/>
</dbReference>
<keyword evidence="2" id="KW-1185">Reference proteome</keyword>
<dbReference type="Gene3D" id="3.30.70.1280">
    <property type="entry name" value="SP0830-like domains"/>
    <property type="match status" value="1"/>
</dbReference>
<dbReference type="Gene3D" id="3.30.70.1260">
    <property type="entry name" value="bacterial protein sp0830 like"/>
    <property type="match status" value="1"/>
</dbReference>
<dbReference type="STRING" id="1121421.SAMN02745123_03834"/>
<gene>
    <name evidence="1" type="ORF">SAMN02745123_03834</name>
</gene>
<dbReference type="PANTHER" id="PTHR36439">
    <property type="entry name" value="BLL4334 PROTEIN"/>
    <property type="match status" value="1"/>
</dbReference>
<dbReference type="InterPro" id="IPR012545">
    <property type="entry name" value="DUF1697"/>
</dbReference>
<dbReference type="PIRSF" id="PIRSF008502">
    <property type="entry name" value="UCP008502"/>
    <property type="match status" value="1"/>
</dbReference>
<evidence type="ECO:0000313" key="2">
    <source>
        <dbReference type="Proteomes" id="UP000183997"/>
    </source>
</evidence>
<protein>
    <submittedName>
        <fullName evidence="1">Uncharacterized conserved protein, DUF1697 family</fullName>
    </submittedName>
</protein>
<evidence type="ECO:0000313" key="1">
    <source>
        <dbReference type="EMBL" id="SHK99039.1"/>
    </source>
</evidence>